<evidence type="ECO:0000313" key="2">
    <source>
        <dbReference type="Proteomes" id="UP000679220"/>
    </source>
</evidence>
<evidence type="ECO:0000313" key="1">
    <source>
        <dbReference type="EMBL" id="MBR8537020.1"/>
    </source>
</evidence>
<dbReference type="RefSeq" id="WP_212192047.1">
    <property type="nucleotide sequence ID" value="NZ_JAGTAR010000026.1"/>
</dbReference>
<reference evidence="1" key="2">
    <citation type="submission" date="2021-04" db="EMBL/GenBank/DDBJ databases">
        <authorList>
            <person name="Zhang T."/>
            <person name="Zhang Y."/>
            <person name="Lu D."/>
            <person name="Zuo D."/>
            <person name="Du Z."/>
        </authorList>
    </citation>
    <scope>NUCLEOTIDE SEQUENCE</scope>
    <source>
        <strain evidence="1">JR1</strain>
    </source>
</reference>
<dbReference type="InterPro" id="IPR012808">
    <property type="entry name" value="CHP02453"/>
</dbReference>
<dbReference type="InterPro" id="IPR015996">
    <property type="entry name" value="UCP028451"/>
</dbReference>
<dbReference type="PIRSF" id="PIRSF028451">
    <property type="entry name" value="UCP028451"/>
    <property type="match status" value="1"/>
</dbReference>
<gene>
    <name evidence="1" type="ORF">KDU71_15720</name>
</gene>
<dbReference type="NCBIfam" id="TIGR02453">
    <property type="entry name" value="TIGR02453 family protein"/>
    <property type="match status" value="1"/>
</dbReference>
<sequence length="226" mass="25717">MVDPLVFDFLTQLKANNNRDWFNDNKAFFNEAKASFEQSMQQFIEIVHTIDPSVGELSPKECVFRIYRDTRFSKDKTPYKTNMGGFVAKGGRKSTLAGYYLHVEPGASMVAGGSYCPPADVLKAIRREIYNFADEYKAIIHHKTFTKVFPEMFEDKLKMAPKGFPKDFEDIELLKYKSFAPLHAAADEELTGAGAADHVRHIIQVLEPHNTFINRGIEAEEDEIII</sequence>
<dbReference type="EMBL" id="JAGTAR010000026">
    <property type="protein sequence ID" value="MBR8537020.1"/>
    <property type="molecule type" value="Genomic_DNA"/>
</dbReference>
<dbReference type="Pfam" id="PF09365">
    <property type="entry name" value="DUF2461"/>
    <property type="match status" value="1"/>
</dbReference>
<accession>A0A941F861</accession>
<proteinExistence type="predicted"/>
<dbReference type="Proteomes" id="UP000679220">
    <property type="component" value="Unassembled WGS sequence"/>
</dbReference>
<reference evidence="1" key="1">
    <citation type="journal article" date="2018" name="Int. J. Syst. Evol. Microbiol.">
        <title>Carboxylicivirga sediminis sp. nov., isolated from coastal sediment.</title>
        <authorList>
            <person name="Wang F.Q."/>
            <person name="Ren L.H."/>
            <person name="Zou R.J."/>
            <person name="Sun Y.Z."/>
            <person name="Liu X.J."/>
            <person name="Jiang F."/>
            <person name="Liu L.J."/>
        </authorList>
    </citation>
    <scope>NUCLEOTIDE SEQUENCE</scope>
    <source>
        <strain evidence="1">JR1</strain>
    </source>
</reference>
<organism evidence="1 2">
    <name type="scientific">Carboxylicivirga sediminis</name>
    <dbReference type="NCBI Taxonomy" id="2006564"/>
    <lineage>
        <taxon>Bacteria</taxon>
        <taxon>Pseudomonadati</taxon>
        <taxon>Bacteroidota</taxon>
        <taxon>Bacteroidia</taxon>
        <taxon>Marinilabiliales</taxon>
        <taxon>Marinilabiliaceae</taxon>
        <taxon>Carboxylicivirga</taxon>
    </lineage>
</organism>
<dbReference type="PANTHER" id="PTHR36452">
    <property type="entry name" value="CHROMOSOME 12, WHOLE GENOME SHOTGUN SEQUENCE"/>
    <property type="match status" value="1"/>
</dbReference>
<comment type="caution">
    <text evidence="1">The sequence shown here is derived from an EMBL/GenBank/DDBJ whole genome shotgun (WGS) entry which is preliminary data.</text>
</comment>
<protein>
    <submittedName>
        <fullName evidence="1">DUF2461 domain-containing protein</fullName>
    </submittedName>
</protein>
<dbReference type="PANTHER" id="PTHR36452:SF1">
    <property type="entry name" value="DUF2461 DOMAIN-CONTAINING PROTEIN"/>
    <property type="match status" value="1"/>
</dbReference>
<keyword evidence="2" id="KW-1185">Reference proteome</keyword>
<dbReference type="AlphaFoldDB" id="A0A941F861"/>
<name>A0A941F861_9BACT</name>